<dbReference type="EMBL" id="JACJFM010000009">
    <property type="protein sequence ID" value="MBB1486820.1"/>
    <property type="molecule type" value="Genomic_DNA"/>
</dbReference>
<organism evidence="2 3">
    <name type="scientific">Oceanospirillum sediminis</name>
    <dbReference type="NCBI Taxonomy" id="2760088"/>
    <lineage>
        <taxon>Bacteria</taxon>
        <taxon>Pseudomonadati</taxon>
        <taxon>Pseudomonadota</taxon>
        <taxon>Gammaproteobacteria</taxon>
        <taxon>Oceanospirillales</taxon>
        <taxon>Oceanospirillaceae</taxon>
        <taxon>Oceanospirillum</taxon>
    </lineage>
</organism>
<reference evidence="2 3" key="1">
    <citation type="submission" date="2020-08" db="EMBL/GenBank/DDBJ databases">
        <title>Oceanospirillum sp. nov. isolated from marine sediment.</title>
        <authorList>
            <person name="Ji X."/>
        </authorList>
    </citation>
    <scope>NUCLEOTIDE SEQUENCE [LARGE SCALE GENOMIC DNA]</scope>
    <source>
        <strain evidence="2 3">D5</strain>
    </source>
</reference>
<accession>A0A839IQ41</accession>
<sequence length="141" mass="15381">MKAKTTIMALALACLPGLTMAAGDLTRKPTGLPELVLGTEESGYGMSQTEYQLETGKSYSLEIQASGLKEYALKAPEFFASIYLRKVEVGAAEVKAVSLTELEFEDAGEVEIYFVPIKPGKFEFYAEGLEHKGMKGLFVVR</sequence>
<evidence type="ECO:0000313" key="3">
    <source>
        <dbReference type="Proteomes" id="UP000565262"/>
    </source>
</evidence>
<name>A0A839IQ41_9GAMM</name>
<dbReference type="Proteomes" id="UP000565262">
    <property type="component" value="Unassembled WGS sequence"/>
</dbReference>
<dbReference type="AlphaFoldDB" id="A0A839IQ41"/>
<dbReference type="InterPro" id="IPR008972">
    <property type="entry name" value="Cupredoxin"/>
</dbReference>
<gene>
    <name evidence="2" type="ORF">H4O21_09380</name>
</gene>
<protein>
    <submittedName>
        <fullName evidence="2">Copper-binding protein</fullName>
    </submittedName>
</protein>
<dbReference type="SUPFAM" id="SSF49503">
    <property type="entry name" value="Cupredoxins"/>
    <property type="match status" value="1"/>
</dbReference>
<feature type="chain" id="PRO_5032900504" evidence="1">
    <location>
        <begin position="22"/>
        <end position="141"/>
    </location>
</feature>
<evidence type="ECO:0000313" key="2">
    <source>
        <dbReference type="EMBL" id="MBB1486820.1"/>
    </source>
</evidence>
<evidence type="ECO:0000256" key="1">
    <source>
        <dbReference type="SAM" id="SignalP"/>
    </source>
</evidence>
<feature type="signal peptide" evidence="1">
    <location>
        <begin position="1"/>
        <end position="21"/>
    </location>
</feature>
<proteinExistence type="predicted"/>
<keyword evidence="1" id="KW-0732">Signal</keyword>
<dbReference type="RefSeq" id="WP_182808641.1">
    <property type="nucleotide sequence ID" value="NZ_JACJFM010000009.1"/>
</dbReference>
<keyword evidence="3" id="KW-1185">Reference proteome</keyword>
<comment type="caution">
    <text evidence="2">The sequence shown here is derived from an EMBL/GenBank/DDBJ whole genome shotgun (WGS) entry which is preliminary data.</text>
</comment>